<keyword evidence="17" id="KW-1208">Phospholipid metabolism</keyword>
<accession>L0ED35</accession>
<dbReference type="EMBL" id="CP003255">
    <property type="protein sequence ID" value="AGA58188.1"/>
    <property type="molecule type" value="Genomic_DNA"/>
</dbReference>
<protein>
    <recommendedName>
        <fullName evidence="7">Phosphatidate cytidylyltransferase</fullName>
        <ecNumber evidence="6">2.7.7.41</ecNumber>
    </recommendedName>
    <alternativeName>
        <fullName evidence="20">CDP-DAG synthase</fullName>
    </alternativeName>
    <alternativeName>
        <fullName evidence="22">CDP-DG synthase</fullName>
    </alternativeName>
    <alternativeName>
        <fullName evidence="18">CDP-diacylglycerol synthase</fullName>
    </alternativeName>
    <alternativeName>
        <fullName evidence="21">CDP-diglyceride pyrophosphorylase</fullName>
    </alternativeName>
    <alternativeName>
        <fullName evidence="23">CDP-diglyceride synthase</fullName>
    </alternativeName>
    <alternativeName>
        <fullName evidence="19">CTP:phosphatidate cytidylyltransferase</fullName>
    </alternativeName>
</protein>
<dbReference type="eggNOG" id="COG0575">
    <property type="taxonomic scope" value="Bacteria"/>
</dbReference>
<keyword evidence="12" id="KW-0548">Nucleotidyltransferase</keyword>
<evidence type="ECO:0000256" key="12">
    <source>
        <dbReference type="ARBA" id="ARBA00022695"/>
    </source>
</evidence>
<keyword evidence="10" id="KW-0808">Transferase</keyword>
<evidence type="ECO:0000256" key="14">
    <source>
        <dbReference type="ARBA" id="ARBA00023098"/>
    </source>
</evidence>
<evidence type="ECO:0000256" key="24">
    <source>
        <dbReference type="SAM" id="Phobius"/>
    </source>
</evidence>
<keyword evidence="14" id="KW-0443">Lipid metabolism</keyword>
<evidence type="ECO:0000256" key="5">
    <source>
        <dbReference type="ARBA" id="ARBA00010185"/>
    </source>
</evidence>
<gene>
    <name evidence="25" type="ordered locus">Theco_2066</name>
</gene>
<evidence type="ECO:0000256" key="21">
    <source>
        <dbReference type="ARBA" id="ARBA00032396"/>
    </source>
</evidence>
<comment type="similarity">
    <text evidence="5">Belongs to the CDS family.</text>
</comment>
<evidence type="ECO:0000256" key="10">
    <source>
        <dbReference type="ARBA" id="ARBA00022679"/>
    </source>
</evidence>
<dbReference type="GO" id="GO:0016024">
    <property type="term" value="P:CDP-diacylglycerol biosynthetic process"/>
    <property type="evidence" value="ECO:0007669"/>
    <property type="project" value="TreeGrafter"/>
</dbReference>
<feature type="transmembrane region" description="Helical" evidence="24">
    <location>
        <begin position="104"/>
        <end position="123"/>
    </location>
</feature>
<feature type="transmembrane region" description="Helical" evidence="24">
    <location>
        <begin position="174"/>
        <end position="193"/>
    </location>
</feature>
<dbReference type="PANTHER" id="PTHR46382">
    <property type="entry name" value="PHOSPHATIDATE CYTIDYLYLTRANSFERASE"/>
    <property type="match status" value="1"/>
</dbReference>
<evidence type="ECO:0000256" key="22">
    <source>
        <dbReference type="ARBA" id="ARBA00032743"/>
    </source>
</evidence>
<evidence type="ECO:0000256" key="4">
    <source>
        <dbReference type="ARBA" id="ARBA00005189"/>
    </source>
</evidence>
<evidence type="ECO:0000256" key="13">
    <source>
        <dbReference type="ARBA" id="ARBA00022989"/>
    </source>
</evidence>
<keyword evidence="8" id="KW-1003">Cell membrane</keyword>
<name>L0ED35_THECK</name>
<evidence type="ECO:0000256" key="16">
    <source>
        <dbReference type="ARBA" id="ARBA00023209"/>
    </source>
</evidence>
<dbReference type="KEGG" id="tco:Theco_2066"/>
<reference evidence="26" key="1">
    <citation type="submission" date="2012-01" db="EMBL/GenBank/DDBJ databases">
        <title>Complete sequence of chromosome of Thermobacillus composti KWC4.</title>
        <authorList>
            <person name="Lucas S."/>
            <person name="Han J."/>
            <person name="Lapidus A."/>
            <person name="Cheng J.-F."/>
            <person name="Goodwin L."/>
            <person name="Pitluck S."/>
            <person name="Peters L."/>
            <person name="Ovchinnikova G."/>
            <person name="Teshima H."/>
            <person name="Detter J.C."/>
            <person name="Han C."/>
            <person name="Tapia R."/>
            <person name="Land M."/>
            <person name="Hauser L."/>
            <person name="Kyrpides N."/>
            <person name="Ivanova N."/>
            <person name="Pagani I."/>
            <person name="Anderson I."/>
            <person name="Woyke T."/>
        </authorList>
    </citation>
    <scope>NUCLEOTIDE SEQUENCE [LARGE SCALE GENOMIC DNA]</scope>
    <source>
        <strain evidence="26">DSM 18247 / JCM 13945 / KWC4</strain>
    </source>
</reference>
<feature type="transmembrane region" description="Helical" evidence="24">
    <location>
        <begin position="26"/>
        <end position="42"/>
    </location>
</feature>
<evidence type="ECO:0000313" key="25">
    <source>
        <dbReference type="EMBL" id="AGA58188.1"/>
    </source>
</evidence>
<evidence type="ECO:0000256" key="2">
    <source>
        <dbReference type="ARBA" id="ARBA00004651"/>
    </source>
</evidence>
<comment type="pathway">
    <text evidence="3">Phospholipid metabolism; CDP-diacylglycerol biosynthesis; CDP-diacylglycerol from sn-glycerol 3-phosphate: step 3/3.</text>
</comment>
<keyword evidence="26" id="KW-1185">Reference proteome</keyword>
<evidence type="ECO:0000256" key="11">
    <source>
        <dbReference type="ARBA" id="ARBA00022692"/>
    </source>
</evidence>
<evidence type="ECO:0000256" key="3">
    <source>
        <dbReference type="ARBA" id="ARBA00005119"/>
    </source>
</evidence>
<evidence type="ECO:0000256" key="18">
    <source>
        <dbReference type="ARBA" id="ARBA00029893"/>
    </source>
</evidence>
<feature type="transmembrane region" description="Helical" evidence="24">
    <location>
        <begin position="80"/>
        <end position="97"/>
    </location>
</feature>
<evidence type="ECO:0000256" key="15">
    <source>
        <dbReference type="ARBA" id="ARBA00023136"/>
    </source>
</evidence>
<keyword evidence="9" id="KW-0444">Lipid biosynthesis</keyword>
<evidence type="ECO:0000256" key="19">
    <source>
        <dbReference type="ARBA" id="ARBA00031825"/>
    </source>
</evidence>
<dbReference type="Pfam" id="PF01148">
    <property type="entry name" value="CTP_transf_1"/>
    <property type="match status" value="1"/>
</dbReference>
<dbReference type="GO" id="GO:0005886">
    <property type="term" value="C:plasma membrane"/>
    <property type="evidence" value="ECO:0007669"/>
    <property type="project" value="UniProtKB-SubCell"/>
</dbReference>
<evidence type="ECO:0000256" key="7">
    <source>
        <dbReference type="ARBA" id="ARBA00019373"/>
    </source>
</evidence>
<proteinExistence type="inferred from homology"/>
<evidence type="ECO:0000256" key="1">
    <source>
        <dbReference type="ARBA" id="ARBA00001698"/>
    </source>
</evidence>
<comment type="subcellular location">
    <subcellularLocation>
        <location evidence="2">Cell membrane</location>
        <topology evidence="2">Multi-pass membrane protein</topology>
    </subcellularLocation>
</comment>
<keyword evidence="11 24" id="KW-0812">Transmembrane</keyword>
<sequence>MKQRIATGLLAGLLFAAAAVLGGWYYNVLLLLLALIGFYEYVRLNDMKLGHPLVLCAYAGLVVIVFPWEQAGLSAFPNQNVIWPLAALLLAITVLTKNKATLDGAALLLMGAVYIGFGFAAMIDVRDTEPNGLFWTALAFGCIWASDTGAYFAGRWLGRTKLWPAISPNKTVEGAAGGVLAALAVAAVFALAAPEWLSVGRALAIGLAASVAGQLGDLIQSAYKRLRGVKDTGRLLPGHGGVLDRCDSWLIVFPLLVLTGLIPLA</sequence>
<dbReference type="EC" id="2.7.7.41" evidence="6"/>
<dbReference type="GO" id="GO:0004605">
    <property type="term" value="F:phosphatidate cytidylyltransferase activity"/>
    <property type="evidence" value="ECO:0007669"/>
    <property type="project" value="UniProtKB-EC"/>
</dbReference>
<feature type="transmembrane region" description="Helical" evidence="24">
    <location>
        <begin position="135"/>
        <end position="153"/>
    </location>
</feature>
<evidence type="ECO:0000256" key="9">
    <source>
        <dbReference type="ARBA" id="ARBA00022516"/>
    </source>
</evidence>
<dbReference type="STRING" id="717605.Theco_2066"/>
<evidence type="ECO:0000256" key="8">
    <source>
        <dbReference type="ARBA" id="ARBA00022475"/>
    </source>
</evidence>
<dbReference type="Proteomes" id="UP000010795">
    <property type="component" value="Chromosome"/>
</dbReference>
<keyword evidence="15 24" id="KW-0472">Membrane</keyword>
<dbReference type="PANTHER" id="PTHR46382:SF1">
    <property type="entry name" value="PHOSPHATIDATE CYTIDYLYLTRANSFERASE"/>
    <property type="match status" value="1"/>
</dbReference>
<keyword evidence="13 24" id="KW-1133">Transmembrane helix</keyword>
<comment type="pathway">
    <text evidence="4">Lipid metabolism.</text>
</comment>
<comment type="catalytic activity">
    <reaction evidence="1">
        <text>a 1,2-diacyl-sn-glycero-3-phosphate + CTP + H(+) = a CDP-1,2-diacyl-sn-glycerol + diphosphate</text>
        <dbReference type="Rhea" id="RHEA:16229"/>
        <dbReference type="ChEBI" id="CHEBI:15378"/>
        <dbReference type="ChEBI" id="CHEBI:33019"/>
        <dbReference type="ChEBI" id="CHEBI:37563"/>
        <dbReference type="ChEBI" id="CHEBI:58332"/>
        <dbReference type="ChEBI" id="CHEBI:58608"/>
        <dbReference type="EC" id="2.7.7.41"/>
    </reaction>
</comment>
<keyword evidence="16" id="KW-0594">Phospholipid biosynthesis</keyword>
<dbReference type="RefSeq" id="WP_015254933.1">
    <property type="nucleotide sequence ID" value="NC_019897.1"/>
</dbReference>
<evidence type="ECO:0000313" key="26">
    <source>
        <dbReference type="Proteomes" id="UP000010795"/>
    </source>
</evidence>
<evidence type="ECO:0000256" key="17">
    <source>
        <dbReference type="ARBA" id="ARBA00023264"/>
    </source>
</evidence>
<dbReference type="AlphaFoldDB" id="L0ED35"/>
<evidence type="ECO:0000256" key="20">
    <source>
        <dbReference type="ARBA" id="ARBA00032253"/>
    </source>
</evidence>
<evidence type="ECO:0000256" key="6">
    <source>
        <dbReference type="ARBA" id="ARBA00012487"/>
    </source>
</evidence>
<dbReference type="OrthoDB" id="9799199at2"/>
<feature type="transmembrane region" description="Helical" evidence="24">
    <location>
        <begin position="49"/>
        <end position="68"/>
    </location>
</feature>
<evidence type="ECO:0000256" key="23">
    <source>
        <dbReference type="ARBA" id="ARBA00033406"/>
    </source>
</evidence>
<dbReference type="HOGENOM" id="CLU_037294_2_2_9"/>
<organism evidence="25 26">
    <name type="scientific">Thermobacillus composti (strain DSM 18247 / JCM 13945 / KWC4)</name>
    <dbReference type="NCBI Taxonomy" id="717605"/>
    <lineage>
        <taxon>Bacteria</taxon>
        <taxon>Bacillati</taxon>
        <taxon>Bacillota</taxon>
        <taxon>Bacilli</taxon>
        <taxon>Bacillales</taxon>
        <taxon>Paenibacillaceae</taxon>
        <taxon>Thermobacillus</taxon>
    </lineage>
</organism>